<dbReference type="KEGG" id="aten:116294564"/>
<dbReference type="RefSeq" id="XP_031558053.1">
    <property type="nucleotide sequence ID" value="XM_031702193.1"/>
</dbReference>
<proteinExistence type="predicted"/>
<sequence length="191" mass="21825">MSSCNLIPFSEDSFDYDPEVYIPRLYDTTNTSIKAELIILTPEKTKLLETHKIKPPNRNKLIREKIDKAVLHLQDGCDGGLREMHPKSHDKILDRLKFAIRQAVEIAVDGGKPTQESISRSIDMKRLLFGFEDGHQYSKDDYCAVILETVNIVTEDLQGTKTPYDGCQHVVFFQPNESRMKKGKTKNIQIS</sequence>
<organism evidence="1 2">
    <name type="scientific">Actinia tenebrosa</name>
    <name type="common">Australian red waratah sea anemone</name>
    <dbReference type="NCBI Taxonomy" id="6105"/>
    <lineage>
        <taxon>Eukaryota</taxon>
        <taxon>Metazoa</taxon>
        <taxon>Cnidaria</taxon>
        <taxon>Anthozoa</taxon>
        <taxon>Hexacorallia</taxon>
        <taxon>Actiniaria</taxon>
        <taxon>Actiniidae</taxon>
        <taxon>Actinia</taxon>
    </lineage>
</organism>
<reference evidence="2" key="1">
    <citation type="submission" date="2025-08" db="UniProtKB">
        <authorList>
            <consortium name="RefSeq"/>
        </authorList>
    </citation>
    <scope>IDENTIFICATION</scope>
    <source>
        <tissue evidence="2">Tentacle</tissue>
    </source>
</reference>
<keyword evidence="1" id="KW-1185">Reference proteome</keyword>
<gene>
    <name evidence="2" type="primary">LOC116294564</name>
</gene>
<evidence type="ECO:0000313" key="2">
    <source>
        <dbReference type="RefSeq" id="XP_031558053.1"/>
    </source>
</evidence>
<dbReference type="Proteomes" id="UP000515163">
    <property type="component" value="Unplaced"/>
</dbReference>
<evidence type="ECO:0000313" key="1">
    <source>
        <dbReference type="Proteomes" id="UP000515163"/>
    </source>
</evidence>
<protein>
    <submittedName>
        <fullName evidence="2">Uncharacterized protein LOC116294564</fullName>
    </submittedName>
</protein>
<dbReference type="AlphaFoldDB" id="A0A6P8HSA3"/>
<accession>A0A6P8HSA3</accession>
<name>A0A6P8HSA3_ACTTE</name>
<dbReference type="GeneID" id="116294564"/>
<dbReference type="InParanoid" id="A0A6P8HSA3"/>